<feature type="domain" description="GATA-type" evidence="2">
    <location>
        <begin position="28"/>
        <end position="71"/>
    </location>
</feature>
<dbReference type="CDD" id="cd00202">
    <property type="entry name" value="ZnF_GATA"/>
    <property type="match status" value="1"/>
</dbReference>
<proteinExistence type="predicted"/>
<evidence type="ECO:0000313" key="4">
    <source>
        <dbReference type="Proteomes" id="UP000281549"/>
    </source>
</evidence>
<accession>A0A4P9YF20</accession>
<dbReference type="SUPFAM" id="SSF57716">
    <property type="entry name" value="Glucocorticoid receptor-like (DNA-binding domain)"/>
    <property type="match status" value="1"/>
</dbReference>
<dbReference type="GO" id="GO:0008270">
    <property type="term" value="F:zinc ion binding"/>
    <property type="evidence" value="ECO:0007669"/>
    <property type="project" value="UniProtKB-KW"/>
</dbReference>
<evidence type="ECO:0000256" key="1">
    <source>
        <dbReference type="PROSITE-ProRule" id="PRU00094"/>
    </source>
</evidence>
<reference evidence="4" key="1">
    <citation type="journal article" date="2018" name="Nat. Microbiol.">
        <title>Leveraging single-cell genomics to expand the fungal tree of life.</title>
        <authorList>
            <person name="Ahrendt S.R."/>
            <person name="Quandt C.A."/>
            <person name="Ciobanu D."/>
            <person name="Clum A."/>
            <person name="Salamov A."/>
            <person name="Andreopoulos B."/>
            <person name="Cheng J.F."/>
            <person name="Woyke T."/>
            <person name="Pelin A."/>
            <person name="Henrissat B."/>
            <person name="Reynolds N.K."/>
            <person name="Benny G.L."/>
            <person name="Smith M.E."/>
            <person name="James T.Y."/>
            <person name="Grigoriev I.V."/>
        </authorList>
    </citation>
    <scope>NUCLEOTIDE SEQUENCE [LARGE SCALE GENOMIC DNA]</scope>
    <source>
        <strain evidence="4">CSF55</strain>
    </source>
</reference>
<evidence type="ECO:0000259" key="2">
    <source>
        <dbReference type="PROSITE" id="PS50114"/>
    </source>
</evidence>
<organism evidence="3 4">
    <name type="scientific">Rozella allomycis (strain CSF55)</name>
    <dbReference type="NCBI Taxonomy" id="988480"/>
    <lineage>
        <taxon>Eukaryota</taxon>
        <taxon>Fungi</taxon>
        <taxon>Fungi incertae sedis</taxon>
        <taxon>Cryptomycota</taxon>
        <taxon>Cryptomycota incertae sedis</taxon>
        <taxon>Rozella</taxon>
    </lineage>
</organism>
<keyword evidence="1" id="KW-0862">Zinc</keyword>
<dbReference type="Gene3D" id="3.30.50.10">
    <property type="entry name" value="Erythroid Transcription Factor GATA-1, subunit A"/>
    <property type="match status" value="1"/>
</dbReference>
<protein>
    <recommendedName>
        <fullName evidence="2">GATA-type domain-containing protein</fullName>
    </recommendedName>
</protein>
<evidence type="ECO:0000313" key="3">
    <source>
        <dbReference type="EMBL" id="RKP16880.1"/>
    </source>
</evidence>
<gene>
    <name evidence="3" type="ORF">ROZALSC1DRAFT_24784</name>
</gene>
<name>A0A4P9YF20_ROZAC</name>
<dbReference type="PROSITE" id="PS50114">
    <property type="entry name" value="GATA_ZN_FINGER_2"/>
    <property type="match status" value="1"/>
</dbReference>
<dbReference type="PROSITE" id="PS00028">
    <property type="entry name" value="ZINC_FINGER_C2H2_1"/>
    <property type="match status" value="1"/>
</dbReference>
<dbReference type="SMART" id="SM00401">
    <property type="entry name" value="ZnF_GATA"/>
    <property type="match status" value="1"/>
</dbReference>
<dbReference type="AlphaFoldDB" id="A0A4P9YF20"/>
<dbReference type="InterPro" id="IPR013087">
    <property type="entry name" value="Znf_C2H2_type"/>
</dbReference>
<dbReference type="Pfam" id="PF00320">
    <property type="entry name" value="GATA"/>
    <property type="match status" value="1"/>
</dbReference>
<dbReference type="InterPro" id="IPR013088">
    <property type="entry name" value="Znf_NHR/GATA"/>
</dbReference>
<dbReference type="GO" id="GO:0043565">
    <property type="term" value="F:sequence-specific DNA binding"/>
    <property type="evidence" value="ECO:0007669"/>
    <property type="project" value="InterPro"/>
</dbReference>
<dbReference type="InterPro" id="IPR000679">
    <property type="entry name" value="Znf_GATA"/>
</dbReference>
<dbReference type="EMBL" id="ML006170">
    <property type="protein sequence ID" value="RKP16880.1"/>
    <property type="molecule type" value="Genomic_DNA"/>
</dbReference>
<dbReference type="GO" id="GO:0006355">
    <property type="term" value="P:regulation of DNA-templated transcription"/>
    <property type="evidence" value="ECO:0007669"/>
    <property type="project" value="InterPro"/>
</dbReference>
<keyword evidence="1" id="KW-0863">Zinc-finger</keyword>
<keyword evidence="1" id="KW-0479">Metal-binding</keyword>
<dbReference type="Proteomes" id="UP000281549">
    <property type="component" value="Unassembled WGS sequence"/>
</dbReference>
<sequence>MDKTTRVMPKQKATFDAENFVSRKRRKSNLNRSCANCAVNQTPLWRTYVGNDHKQHTICNRCGLYLKKHGILPQHHTSHPPEITQRVQISDTLLHLDIENIDLDLTDPKSIQVIRLLESRKNTSIDLSAFDDHDDSPKGTSQ</sequence>